<protein>
    <submittedName>
        <fullName evidence="2">Uncharacterized protein</fullName>
    </submittedName>
</protein>
<dbReference type="EMBL" id="BLLF01001032">
    <property type="protein sequence ID" value="GFH16668.1"/>
    <property type="molecule type" value="Genomic_DNA"/>
</dbReference>
<gene>
    <name evidence="2" type="ORF">HaLaN_13134</name>
</gene>
<dbReference type="Proteomes" id="UP000485058">
    <property type="component" value="Unassembled WGS sequence"/>
</dbReference>
<proteinExistence type="predicted"/>
<feature type="compositionally biased region" description="Polar residues" evidence="1">
    <location>
        <begin position="64"/>
        <end position="83"/>
    </location>
</feature>
<feature type="compositionally biased region" description="Gly residues" evidence="1">
    <location>
        <begin position="40"/>
        <end position="56"/>
    </location>
</feature>
<evidence type="ECO:0000313" key="2">
    <source>
        <dbReference type="EMBL" id="GFH16668.1"/>
    </source>
</evidence>
<comment type="caution">
    <text evidence="2">The sequence shown here is derived from an EMBL/GenBank/DDBJ whole genome shotgun (WGS) entry which is preliminary data.</text>
</comment>
<evidence type="ECO:0000256" key="1">
    <source>
        <dbReference type="SAM" id="MobiDB-lite"/>
    </source>
</evidence>
<accession>A0A699ZCE6</accession>
<feature type="region of interest" description="Disordered" evidence="1">
    <location>
        <begin position="33"/>
        <end position="83"/>
    </location>
</feature>
<organism evidence="2 3">
    <name type="scientific">Haematococcus lacustris</name>
    <name type="common">Green alga</name>
    <name type="synonym">Haematococcus pluvialis</name>
    <dbReference type="NCBI Taxonomy" id="44745"/>
    <lineage>
        <taxon>Eukaryota</taxon>
        <taxon>Viridiplantae</taxon>
        <taxon>Chlorophyta</taxon>
        <taxon>core chlorophytes</taxon>
        <taxon>Chlorophyceae</taxon>
        <taxon>CS clade</taxon>
        <taxon>Chlamydomonadales</taxon>
        <taxon>Haematococcaceae</taxon>
        <taxon>Haematococcus</taxon>
    </lineage>
</organism>
<evidence type="ECO:0000313" key="3">
    <source>
        <dbReference type="Proteomes" id="UP000485058"/>
    </source>
</evidence>
<reference evidence="2 3" key="1">
    <citation type="submission" date="2020-02" db="EMBL/GenBank/DDBJ databases">
        <title>Draft genome sequence of Haematococcus lacustris strain NIES-144.</title>
        <authorList>
            <person name="Morimoto D."/>
            <person name="Nakagawa S."/>
            <person name="Yoshida T."/>
            <person name="Sawayama S."/>
        </authorList>
    </citation>
    <scope>NUCLEOTIDE SEQUENCE [LARGE SCALE GENOMIC DNA]</scope>
    <source>
        <strain evidence="2 3">NIES-144</strain>
    </source>
</reference>
<dbReference type="AlphaFoldDB" id="A0A699ZCE6"/>
<name>A0A699ZCE6_HAELA</name>
<sequence>MGVHNVEGRQNKCGHGVLMYTYPAWTFGGKRNDSDMTIGPGPGGRVPGIEFGGTGPAFGPPARTSGTRIQVSQTQTCGCTRSR</sequence>
<keyword evidence="3" id="KW-1185">Reference proteome</keyword>